<feature type="coiled-coil region" evidence="5">
    <location>
        <begin position="66"/>
        <end position="93"/>
    </location>
</feature>
<feature type="domain" description="HTH lysR-type" evidence="6">
    <location>
        <begin position="2"/>
        <end position="59"/>
    </location>
</feature>
<evidence type="ECO:0000256" key="3">
    <source>
        <dbReference type="ARBA" id="ARBA00023125"/>
    </source>
</evidence>
<keyword evidence="2" id="KW-0805">Transcription regulation</keyword>
<accession>A0A7C5X3I4</accession>
<dbReference type="InterPro" id="IPR036388">
    <property type="entry name" value="WH-like_DNA-bd_sf"/>
</dbReference>
<keyword evidence="5" id="KW-0175">Coiled coil</keyword>
<dbReference type="Gene3D" id="1.10.10.10">
    <property type="entry name" value="Winged helix-like DNA-binding domain superfamily/Winged helix DNA-binding domain"/>
    <property type="match status" value="1"/>
</dbReference>
<dbReference type="Gene3D" id="3.40.190.290">
    <property type="match status" value="1"/>
</dbReference>
<comment type="similarity">
    <text evidence="1">Belongs to the LysR transcriptional regulatory family.</text>
</comment>
<keyword evidence="4" id="KW-0804">Transcription</keyword>
<evidence type="ECO:0000256" key="5">
    <source>
        <dbReference type="SAM" id="Coils"/>
    </source>
</evidence>
<evidence type="ECO:0000313" key="7">
    <source>
        <dbReference type="EMBL" id="HHO73618.1"/>
    </source>
</evidence>
<protein>
    <submittedName>
        <fullName evidence="7">LysR family transcriptional regulator</fullName>
    </submittedName>
</protein>
<name>A0A7C5X3I4_9AQUI</name>
<dbReference type="SUPFAM" id="SSF46785">
    <property type="entry name" value="Winged helix' DNA-binding domain"/>
    <property type="match status" value="1"/>
</dbReference>
<dbReference type="GO" id="GO:0000976">
    <property type="term" value="F:transcription cis-regulatory region binding"/>
    <property type="evidence" value="ECO:0007669"/>
    <property type="project" value="TreeGrafter"/>
</dbReference>
<comment type="caution">
    <text evidence="7">The sequence shown here is derived from an EMBL/GenBank/DDBJ whole genome shotgun (WGS) entry which is preliminary data.</text>
</comment>
<organism evidence="7">
    <name type="scientific">Thermocrinis ruber</name>
    <dbReference type="NCBI Taxonomy" id="75906"/>
    <lineage>
        <taxon>Bacteria</taxon>
        <taxon>Pseudomonadati</taxon>
        <taxon>Aquificota</taxon>
        <taxon>Aquificia</taxon>
        <taxon>Aquificales</taxon>
        <taxon>Aquificaceae</taxon>
        <taxon>Thermocrinis</taxon>
    </lineage>
</organism>
<dbReference type="PROSITE" id="PS50931">
    <property type="entry name" value="HTH_LYSR"/>
    <property type="match status" value="1"/>
</dbReference>
<proteinExistence type="inferred from homology"/>
<dbReference type="InterPro" id="IPR036390">
    <property type="entry name" value="WH_DNA-bd_sf"/>
</dbReference>
<dbReference type="InterPro" id="IPR005119">
    <property type="entry name" value="LysR_subst-bd"/>
</dbReference>
<evidence type="ECO:0000256" key="2">
    <source>
        <dbReference type="ARBA" id="ARBA00023015"/>
    </source>
</evidence>
<dbReference type="EMBL" id="DSAC01000037">
    <property type="protein sequence ID" value="HHO73618.1"/>
    <property type="molecule type" value="Genomic_DNA"/>
</dbReference>
<dbReference type="SUPFAM" id="SSF53850">
    <property type="entry name" value="Periplasmic binding protein-like II"/>
    <property type="match status" value="1"/>
</dbReference>
<dbReference type="PRINTS" id="PR00039">
    <property type="entry name" value="HTHLYSR"/>
</dbReference>
<evidence type="ECO:0000259" key="6">
    <source>
        <dbReference type="PROSITE" id="PS50931"/>
    </source>
</evidence>
<keyword evidence="3" id="KW-0238">DNA-binding</keyword>
<dbReference type="FunFam" id="1.10.10.10:FF:000001">
    <property type="entry name" value="LysR family transcriptional regulator"/>
    <property type="match status" value="1"/>
</dbReference>
<dbReference type="InterPro" id="IPR000847">
    <property type="entry name" value="LysR_HTH_N"/>
</dbReference>
<evidence type="ECO:0000256" key="4">
    <source>
        <dbReference type="ARBA" id="ARBA00023163"/>
    </source>
</evidence>
<dbReference type="AlphaFoldDB" id="A0A7C5X3I4"/>
<dbReference type="Pfam" id="PF00126">
    <property type="entry name" value="HTH_1"/>
    <property type="match status" value="1"/>
</dbReference>
<dbReference type="PANTHER" id="PTHR30126:SF64">
    <property type="entry name" value="HTH-TYPE TRANSCRIPTIONAL REGULATOR CITR"/>
    <property type="match status" value="1"/>
</dbReference>
<evidence type="ECO:0000256" key="1">
    <source>
        <dbReference type="ARBA" id="ARBA00009437"/>
    </source>
</evidence>
<sequence>MIDITKLKTFVAVADLGSFSKASEMLYITQPAVTQQIKSLERMVGAKLFQRQGGRMVLTEEGKRIYELAKALLKDYENLVEEMAKIKKDFKDSLFVGISTTLSEYKVPELLVEFHSKMPGISIRAFVENSQQIEEGLSSGVLNIGIIEREPSEKFRAIRWFYDEIIFFTHPSHPFAKEGEIEPEDLYSTELIFREVSSGTRKVVKDELERLGVIFEKLNIKIEINCGRSILSMVKCGYGCSFLSKGLLEKDLREGNIVEVKIRGFNARRWYYIVFPDDSKTTFLANSFAKFLLSKTQENIIKDEERVNL</sequence>
<reference evidence="7" key="1">
    <citation type="journal article" date="2020" name="mSystems">
        <title>Genome- and Community-Level Interaction Insights into Carbon Utilization and Element Cycling Functions of Hydrothermarchaeota in Hydrothermal Sediment.</title>
        <authorList>
            <person name="Zhou Z."/>
            <person name="Liu Y."/>
            <person name="Xu W."/>
            <person name="Pan J."/>
            <person name="Luo Z.H."/>
            <person name="Li M."/>
        </authorList>
    </citation>
    <scope>NUCLEOTIDE SEQUENCE [LARGE SCALE GENOMIC DNA]</scope>
    <source>
        <strain evidence="7">SpSt-114</strain>
    </source>
</reference>
<dbReference type="GO" id="GO:0003700">
    <property type="term" value="F:DNA-binding transcription factor activity"/>
    <property type="evidence" value="ECO:0007669"/>
    <property type="project" value="InterPro"/>
</dbReference>
<gene>
    <name evidence="7" type="ORF">ENN04_03170</name>
</gene>
<dbReference type="Pfam" id="PF03466">
    <property type="entry name" value="LysR_substrate"/>
    <property type="match status" value="1"/>
</dbReference>
<dbReference type="PANTHER" id="PTHR30126">
    <property type="entry name" value="HTH-TYPE TRANSCRIPTIONAL REGULATOR"/>
    <property type="match status" value="1"/>
</dbReference>